<dbReference type="Pfam" id="PF15864">
    <property type="entry name" value="PglL_A"/>
    <property type="match status" value="1"/>
</dbReference>
<evidence type="ECO:0000256" key="2">
    <source>
        <dbReference type="ARBA" id="ARBA00022692"/>
    </source>
</evidence>
<feature type="transmembrane region" description="Helical" evidence="5">
    <location>
        <begin position="56"/>
        <end position="73"/>
    </location>
</feature>
<keyword evidence="3 5" id="KW-1133">Transmembrane helix</keyword>
<accession>A0A1R7QHS8</accession>
<keyword evidence="2 5" id="KW-0812">Transmembrane</keyword>
<dbReference type="AlphaFoldDB" id="A0A1R7QHS8"/>
<organism evidence="9 10">
    <name type="scientific">Acinetobacter johnsonii</name>
    <dbReference type="NCBI Taxonomy" id="40214"/>
    <lineage>
        <taxon>Bacteria</taxon>
        <taxon>Pseudomonadati</taxon>
        <taxon>Pseudomonadota</taxon>
        <taxon>Gammaproteobacteria</taxon>
        <taxon>Moraxellales</taxon>
        <taxon>Moraxellaceae</taxon>
        <taxon>Acinetobacter</taxon>
    </lineage>
</organism>
<evidence type="ECO:0000259" key="6">
    <source>
        <dbReference type="Pfam" id="PF04932"/>
    </source>
</evidence>
<feature type="domain" description="Protein glycosylation ligase" evidence="8">
    <location>
        <begin position="153"/>
        <end position="178"/>
    </location>
</feature>
<feature type="transmembrane region" description="Helical" evidence="5">
    <location>
        <begin position="79"/>
        <end position="100"/>
    </location>
</feature>
<dbReference type="Proteomes" id="UP000196240">
    <property type="component" value="Unassembled WGS sequence"/>
</dbReference>
<dbReference type="GO" id="GO:0016020">
    <property type="term" value="C:membrane"/>
    <property type="evidence" value="ECO:0007669"/>
    <property type="project" value="UniProtKB-SubCell"/>
</dbReference>
<keyword evidence="4 5" id="KW-0472">Membrane</keyword>
<dbReference type="InterPro" id="IPR021797">
    <property type="entry name" value="Wzy_C_2"/>
</dbReference>
<evidence type="ECO:0000256" key="5">
    <source>
        <dbReference type="SAM" id="Phobius"/>
    </source>
</evidence>
<evidence type="ECO:0000313" key="10">
    <source>
        <dbReference type="Proteomes" id="UP000196240"/>
    </source>
</evidence>
<evidence type="ECO:0000256" key="1">
    <source>
        <dbReference type="ARBA" id="ARBA00004141"/>
    </source>
</evidence>
<dbReference type="InterPro" id="IPR007016">
    <property type="entry name" value="O-antigen_ligase-rel_domated"/>
</dbReference>
<reference evidence="9 10" key="1">
    <citation type="submission" date="2017-02" db="EMBL/GenBank/DDBJ databases">
        <authorList>
            <person name="Peterson S.W."/>
        </authorList>
    </citation>
    <scope>NUCLEOTIDE SEQUENCE [LARGE SCALE GENOMIC DNA]</scope>
    <source>
        <strain evidence="9">C6</strain>
    </source>
</reference>
<dbReference type="Pfam" id="PF11846">
    <property type="entry name" value="Wzy_C_2"/>
    <property type="match status" value="1"/>
</dbReference>
<sequence>MRFFLFLAASVCIALAWLLPIHYRPWVTYTGELFAFLSLFALSALFLKEKLLLPKVSLPLLLLSLVPFIQYGFGELFFFSKALMCGLYIFAFWLSMVLGFNLSQKPLEREQLFSGLCTVFWSVGLVTALIATCQWLNIEQYIPGMTALKGDRPYANFAQPNNMASFLILSLLGTLYLFEKKKFNSILLCVSAALMLFAVALSQSRTSWVASICVLLYLLYQQYKGVVQLKWYSALAWFALFIAFTAFIPQLNHLLAQLSNVEVTQTRDAVARATGDMSRLAIWQQMLHAIAERPWFGYGWHQTSVAYTLISDQFQGPVWVKSAHNFIIDFILWNGLVIAIPFFAYLSYWGYQLQKHATSLESVIGLLMVGALLIHGMLEFPLFYAYFLLPLGLILGIIQSQQKVKTWTLPSFAMPITFTVCVVLVALIIRDYELMVPKLNQASRYEHTPEKFTNHDHILLLSEFNRRIAWIQLNPYSKVSPEQIRDYEEMVLNYPIPYDLTKFAKLLAFNGYEAEARHQLWRLKTLRKIELRYEDLLQPASSVQ</sequence>
<evidence type="ECO:0000313" key="9">
    <source>
        <dbReference type="EMBL" id="SJX23726.1"/>
    </source>
</evidence>
<gene>
    <name evidence="9" type="ORF">ACNJC6_03404</name>
</gene>
<keyword evidence="9" id="KW-0436">Ligase</keyword>
<feature type="transmembrane region" description="Helical" evidence="5">
    <location>
        <begin position="235"/>
        <end position="255"/>
    </location>
</feature>
<dbReference type="PANTHER" id="PTHR37422">
    <property type="entry name" value="TEICHURONIC ACID BIOSYNTHESIS PROTEIN TUAE"/>
    <property type="match status" value="1"/>
</dbReference>
<feature type="transmembrane region" description="Helical" evidence="5">
    <location>
        <begin position="26"/>
        <end position="47"/>
    </location>
</feature>
<comment type="subcellular location">
    <subcellularLocation>
        <location evidence="1">Membrane</location>
        <topology evidence="1">Multi-pass membrane protein</topology>
    </subcellularLocation>
</comment>
<protein>
    <submittedName>
        <fullName evidence="9">O-Antigen ligase</fullName>
    </submittedName>
</protein>
<dbReference type="Pfam" id="PF04932">
    <property type="entry name" value="Wzy_C"/>
    <property type="match status" value="1"/>
</dbReference>
<proteinExistence type="predicted"/>
<feature type="transmembrane region" description="Helical" evidence="5">
    <location>
        <begin position="407"/>
        <end position="429"/>
    </location>
</feature>
<evidence type="ECO:0000259" key="8">
    <source>
        <dbReference type="Pfam" id="PF15864"/>
    </source>
</evidence>
<dbReference type="EMBL" id="FUUY01000018">
    <property type="protein sequence ID" value="SJX23726.1"/>
    <property type="molecule type" value="Genomic_DNA"/>
</dbReference>
<dbReference type="GO" id="GO:0016874">
    <property type="term" value="F:ligase activity"/>
    <property type="evidence" value="ECO:0007669"/>
    <property type="project" value="UniProtKB-KW"/>
</dbReference>
<feature type="domain" description="Virulence factor membrane-bound polymerase C-terminal" evidence="7">
    <location>
        <begin position="365"/>
        <end position="523"/>
    </location>
</feature>
<name>A0A1R7QHS8_ACIJO</name>
<dbReference type="RefSeq" id="WP_087014904.1">
    <property type="nucleotide sequence ID" value="NZ_FUUY01000018.1"/>
</dbReference>
<feature type="transmembrane region" description="Helical" evidence="5">
    <location>
        <begin position="363"/>
        <end position="387"/>
    </location>
</feature>
<dbReference type="InterPro" id="IPR031726">
    <property type="entry name" value="PglL_A"/>
</dbReference>
<dbReference type="InterPro" id="IPR051533">
    <property type="entry name" value="WaaL-like"/>
</dbReference>
<evidence type="ECO:0000256" key="4">
    <source>
        <dbReference type="ARBA" id="ARBA00023136"/>
    </source>
</evidence>
<feature type="domain" description="O-antigen ligase-related" evidence="6">
    <location>
        <begin position="191"/>
        <end position="340"/>
    </location>
</feature>
<feature type="transmembrane region" description="Helical" evidence="5">
    <location>
        <begin position="112"/>
        <end position="137"/>
    </location>
</feature>
<evidence type="ECO:0000259" key="7">
    <source>
        <dbReference type="Pfam" id="PF11846"/>
    </source>
</evidence>
<feature type="transmembrane region" description="Helical" evidence="5">
    <location>
        <begin position="157"/>
        <end position="178"/>
    </location>
</feature>
<evidence type="ECO:0000256" key="3">
    <source>
        <dbReference type="ARBA" id="ARBA00022989"/>
    </source>
</evidence>
<feature type="transmembrane region" description="Helical" evidence="5">
    <location>
        <begin position="330"/>
        <end position="351"/>
    </location>
</feature>
<feature type="transmembrane region" description="Helical" evidence="5">
    <location>
        <begin position="185"/>
        <end position="201"/>
    </location>
</feature>
<dbReference type="PANTHER" id="PTHR37422:SF13">
    <property type="entry name" value="LIPOPOLYSACCHARIDE BIOSYNTHESIS PROTEIN PA4999-RELATED"/>
    <property type="match status" value="1"/>
</dbReference>